<reference evidence="2" key="2">
    <citation type="submission" date="2022-04" db="EMBL/GenBank/DDBJ databases">
        <title>Complete Genome Sequence of Flavobacterium sediminilitoris YSM-43, Isolated from a Tidal Sediment.</title>
        <authorList>
            <person name="Lee P.A."/>
        </authorList>
    </citation>
    <scope>NUCLEOTIDE SEQUENCE</scope>
    <source>
        <strain evidence="2">YSM-43</strain>
    </source>
</reference>
<sequence length="120" mass="13312">MRKSYFILLLFLGIFLIPYTSFACGSEKYTCEKEVSSIKVKEQSCCDSNSDSDDNGCEGNCGHSKCGCSSTCTSSSTSIILAFKTNTIFRFITSNKVNFFYKIPSVLKGYSSIWLIPKIS</sequence>
<reference evidence="2" key="1">
    <citation type="submission" date="2021-12" db="EMBL/GenBank/DDBJ databases">
        <authorList>
            <person name="Cha I.-T."/>
            <person name="Lee K.-E."/>
            <person name="Park S.-J."/>
        </authorList>
    </citation>
    <scope>NUCLEOTIDE SEQUENCE</scope>
    <source>
        <strain evidence="2">YSM-43</strain>
    </source>
</reference>
<evidence type="ECO:0000313" key="3">
    <source>
        <dbReference type="Proteomes" id="UP000830454"/>
    </source>
</evidence>
<feature type="chain" id="PRO_5045739425" evidence="1">
    <location>
        <begin position="24"/>
        <end position="120"/>
    </location>
</feature>
<protein>
    <submittedName>
        <fullName evidence="2">Uncharacterized protein</fullName>
    </submittedName>
</protein>
<organism evidence="2 3">
    <name type="scientific">Flavobacterium sediminilitoris</name>
    <dbReference type="NCBI Taxonomy" id="2024526"/>
    <lineage>
        <taxon>Bacteria</taxon>
        <taxon>Pseudomonadati</taxon>
        <taxon>Bacteroidota</taxon>
        <taxon>Flavobacteriia</taxon>
        <taxon>Flavobacteriales</taxon>
        <taxon>Flavobacteriaceae</taxon>
        <taxon>Flavobacterium</taxon>
    </lineage>
</organism>
<dbReference type="RefSeq" id="WP_246918742.1">
    <property type="nucleotide sequence ID" value="NZ_CP090145.1"/>
</dbReference>
<evidence type="ECO:0000313" key="2">
    <source>
        <dbReference type="EMBL" id="UOX35518.1"/>
    </source>
</evidence>
<keyword evidence="3" id="KW-1185">Reference proteome</keyword>
<accession>A0ABY4HRL0</accession>
<feature type="signal peptide" evidence="1">
    <location>
        <begin position="1"/>
        <end position="23"/>
    </location>
</feature>
<dbReference type="Proteomes" id="UP000830454">
    <property type="component" value="Chromosome"/>
</dbReference>
<dbReference type="PROSITE" id="PS51257">
    <property type="entry name" value="PROKAR_LIPOPROTEIN"/>
    <property type="match status" value="1"/>
</dbReference>
<proteinExistence type="predicted"/>
<evidence type="ECO:0000256" key="1">
    <source>
        <dbReference type="SAM" id="SignalP"/>
    </source>
</evidence>
<gene>
    <name evidence="2" type="ORF">LXD69_08340</name>
</gene>
<dbReference type="EMBL" id="CP090145">
    <property type="protein sequence ID" value="UOX35518.1"/>
    <property type="molecule type" value="Genomic_DNA"/>
</dbReference>
<name>A0ABY4HRL0_9FLAO</name>
<keyword evidence="1" id="KW-0732">Signal</keyword>